<feature type="signal peptide" evidence="10">
    <location>
        <begin position="1"/>
        <end position="30"/>
    </location>
</feature>
<accession>A0A1M5BMR8</accession>
<keyword evidence="4" id="KW-1134">Transmembrane beta strand</keyword>
<dbReference type="OrthoDB" id="9121975at2"/>
<evidence type="ECO:0000256" key="5">
    <source>
        <dbReference type="ARBA" id="ARBA00022692"/>
    </source>
</evidence>
<evidence type="ECO:0000256" key="2">
    <source>
        <dbReference type="ARBA" id="ARBA00007613"/>
    </source>
</evidence>
<keyword evidence="5" id="KW-0812">Transmembrane</keyword>
<evidence type="ECO:0000256" key="6">
    <source>
        <dbReference type="ARBA" id="ARBA00023136"/>
    </source>
</evidence>
<comment type="similarity">
    <text evidence="2">Belongs to the outer membrane factor (OMF) (TC 1.B.17) family.</text>
</comment>
<keyword evidence="3" id="KW-0813">Transport</keyword>
<evidence type="ECO:0000313" key="12">
    <source>
        <dbReference type="Proteomes" id="UP000184327"/>
    </source>
</evidence>
<evidence type="ECO:0000256" key="4">
    <source>
        <dbReference type="ARBA" id="ARBA00022452"/>
    </source>
</evidence>
<evidence type="ECO:0000256" key="7">
    <source>
        <dbReference type="ARBA" id="ARBA00023237"/>
    </source>
</evidence>
<dbReference type="GO" id="GO:0009279">
    <property type="term" value="C:cell outer membrane"/>
    <property type="evidence" value="ECO:0007669"/>
    <property type="project" value="UniProtKB-SubCell"/>
</dbReference>
<comment type="subcellular location">
    <subcellularLocation>
        <location evidence="1">Cell outer membrane</location>
    </subcellularLocation>
</comment>
<evidence type="ECO:0000256" key="8">
    <source>
        <dbReference type="SAM" id="Coils"/>
    </source>
</evidence>
<dbReference type="InterPro" id="IPR003423">
    <property type="entry name" value="OMP_efflux"/>
</dbReference>
<evidence type="ECO:0000256" key="9">
    <source>
        <dbReference type="SAM" id="MobiDB-lite"/>
    </source>
</evidence>
<dbReference type="PANTHER" id="PTHR30026:SF20">
    <property type="entry name" value="OUTER MEMBRANE PROTEIN TOLC"/>
    <property type="match status" value="1"/>
</dbReference>
<dbReference type="PANTHER" id="PTHR30026">
    <property type="entry name" value="OUTER MEMBRANE PROTEIN TOLC"/>
    <property type="match status" value="1"/>
</dbReference>
<feature type="chain" id="PRO_5012431793" evidence="10">
    <location>
        <begin position="31"/>
        <end position="567"/>
    </location>
</feature>
<feature type="coiled-coil region" evidence="8">
    <location>
        <begin position="388"/>
        <end position="418"/>
    </location>
</feature>
<gene>
    <name evidence="11" type="ORF">SAMN02745117_01952</name>
</gene>
<feature type="compositionally biased region" description="Polar residues" evidence="9">
    <location>
        <begin position="536"/>
        <end position="555"/>
    </location>
</feature>
<dbReference type="InterPro" id="IPR051906">
    <property type="entry name" value="TolC-like"/>
</dbReference>
<dbReference type="Pfam" id="PF02321">
    <property type="entry name" value="OEP"/>
    <property type="match status" value="2"/>
</dbReference>
<dbReference type="GO" id="GO:1990281">
    <property type="term" value="C:efflux pump complex"/>
    <property type="evidence" value="ECO:0007669"/>
    <property type="project" value="TreeGrafter"/>
</dbReference>
<dbReference type="RefSeq" id="WP_073356505.1">
    <property type="nucleotide sequence ID" value="NZ_FQUZ01000022.1"/>
</dbReference>
<dbReference type="GO" id="GO:0015562">
    <property type="term" value="F:efflux transmembrane transporter activity"/>
    <property type="evidence" value="ECO:0007669"/>
    <property type="project" value="InterPro"/>
</dbReference>
<evidence type="ECO:0000313" key="11">
    <source>
        <dbReference type="EMBL" id="SHF43834.1"/>
    </source>
</evidence>
<feature type="coiled-coil region" evidence="8">
    <location>
        <begin position="313"/>
        <end position="347"/>
    </location>
</feature>
<dbReference type="EMBL" id="FQUZ01000022">
    <property type="protein sequence ID" value="SHF43834.1"/>
    <property type="molecule type" value="Genomic_DNA"/>
</dbReference>
<organism evidence="11 12">
    <name type="scientific">Lampropedia hyalina DSM 16112</name>
    <dbReference type="NCBI Taxonomy" id="1122156"/>
    <lineage>
        <taxon>Bacteria</taxon>
        <taxon>Pseudomonadati</taxon>
        <taxon>Pseudomonadota</taxon>
        <taxon>Betaproteobacteria</taxon>
        <taxon>Burkholderiales</taxon>
        <taxon>Comamonadaceae</taxon>
        <taxon>Lampropedia</taxon>
    </lineage>
</organism>
<evidence type="ECO:0000256" key="1">
    <source>
        <dbReference type="ARBA" id="ARBA00004442"/>
    </source>
</evidence>
<proteinExistence type="inferred from homology"/>
<evidence type="ECO:0000256" key="10">
    <source>
        <dbReference type="SAM" id="SignalP"/>
    </source>
</evidence>
<dbReference type="Gene3D" id="1.20.1600.10">
    <property type="entry name" value="Outer membrane efflux proteins (OEP)"/>
    <property type="match status" value="1"/>
</dbReference>
<dbReference type="GO" id="GO:0015288">
    <property type="term" value="F:porin activity"/>
    <property type="evidence" value="ECO:0007669"/>
    <property type="project" value="TreeGrafter"/>
</dbReference>
<keyword evidence="8" id="KW-0175">Coiled coil</keyword>
<dbReference type="SUPFAM" id="SSF56954">
    <property type="entry name" value="Outer membrane efflux proteins (OEP)"/>
    <property type="match status" value="1"/>
</dbReference>
<sequence>MKTTHPFPTRTLRATAVLVLLGLSLPTVQAQQIPQAPIPAPAQEQPPLASPDAPMPAHTLPDWVQQLPPVPVPSPAEIAAATDAAATPWLRMAQRLSPHSLADNHAQRQLLEALYAMLNEHPEVLQAQASLESAGHDLNTARGARWPTFKVGTTSGSAERNGRQQDYNAINAEVRMSVLDGGAINADIRAAGFTQSARGDVLHGTRQNILLDALTALLNLQRYEHKARIAAESADIIERLAVLEERRAELGAVGRNDLRQAASRQASARAQQHALEAQRADALARFTRYYSFTPEPDWLPPLNIPAFWMPRGEEQALQDAEAHSSELREVQQQIERARAEVDRSKAQRLPTLDAVVTHSHDPKGILYSEGTRYGVELNWDFGNGFELRDRIRKSLNELQNQEAQYENVRRQVRETASAGWGRVESGAQRESQLADAVKQAAAAFEGRRRLLEAGRGSLSQVLDAQLDMQTLMLEEIDARYDQRIQQLQLVRTTGQLLPQDTPHRWLHPLFQSFTETSSEDVTISPPIHAQPFVAPASTQSHEPGVQNSRDPSESVQLRPETRIRSLL</sequence>
<evidence type="ECO:0000256" key="3">
    <source>
        <dbReference type="ARBA" id="ARBA00022448"/>
    </source>
</evidence>
<protein>
    <submittedName>
        <fullName evidence="11">Outer membrane protein TolC</fullName>
    </submittedName>
</protein>
<keyword evidence="10" id="KW-0732">Signal</keyword>
<keyword evidence="12" id="KW-1185">Reference proteome</keyword>
<feature type="region of interest" description="Disordered" evidence="9">
    <location>
        <begin position="535"/>
        <end position="567"/>
    </location>
</feature>
<reference evidence="11 12" key="1">
    <citation type="submission" date="2016-11" db="EMBL/GenBank/DDBJ databases">
        <authorList>
            <person name="Jaros S."/>
            <person name="Januszkiewicz K."/>
            <person name="Wedrychowicz H."/>
        </authorList>
    </citation>
    <scope>NUCLEOTIDE SEQUENCE [LARGE SCALE GENOMIC DNA]</scope>
    <source>
        <strain evidence="11 12">DSM 16112</strain>
    </source>
</reference>
<dbReference type="STRING" id="1122156.SAMN02745117_01952"/>
<dbReference type="AlphaFoldDB" id="A0A1M5BMR8"/>
<name>A0A1M5BMR8_9BURK</name>
<keyword evidence="7" id="KW-0998">Cell outer membrane</keyword>
<dbReference type="Proteomes" id="UP000184327">
    <property type="component" value="Unassembled WGS sequence"/>
</dbReference>
<keyword evidence="6" id="KW-0472">Membrane</keyword>